<dbReference type="PANTHER" id="PTHR11412:SF171">
    <property type="entry name" value="PREGNANCY ZONE PROTEIN-LIKE PROTEIN"/>
    <property type="match status" value="1"/>
</dbReference>
<keyword evidence="1" id="KW-0732">Signal</keyword>
<keyword evidence="4" id="KW-1185">Reference proteome</keyword>
<comment type="caution">
    <text evidence="3">The sequence shown here is derived from an EMBL/GenBank/DDBJ whole genome shotgun (WGS) entry which is preliminary data.</text>
</comment>
<dbReference type="InterPro" id="IPR001599">
    <property type="entry name" value="Macroglobln_a2"/>
</dbReference>
<evidence type="ECO:0000313" key="4">
    <source>
        <dbReference type="Proteomes" id="UP000735302"/>
    </source>
</evidence>
<dbReference type="Proteomes" id="UP000735302">
    <property type="component" value="Unassembled WGS sequence"/>
</dbReference>
<dbReference type="Pfam" id="PF00207">
    <property type="entry name" value="A2M"/>
    <property type="match status" value="1"/>
</dbReference>
<dbReference type="AlphaFoldDB" id="A0AAV3Z4D1"/>
<feature type="domain" description="Alpha-2-macroglobulin" evidence="2">
    <location>
        <begin position="32"/>
        <end position="122"/>
    </location>
</feature>
<evidence type="ECO:0000313" key="3">
    <source>
        <dbReference type="EMBL" id="GFN89999.1"/>
    </source>
</evidence>
<dbReference type="InterPro" id="IPR050473">
    <property type="entry name" value="A2M/Complement_sys"/>
</dbReference>
<dbReference type="SUPFAM" id="SSF81296">
    <property type="entry name" value="E set domains"/>
    <property type="match status" value="1"/>
</dbReference>
<dbReference type="Gene3D" id="2.60.40.10">
    <property type="entry name" value="Immunoglobulins"/>
    <property type="match status" value="1"/>
</dbReference>
<gene>
    <name evidence="3" type="ORF">PoB_001650500</name>
</gene>
<sequence>MWTLAAELGILIVLPEDVKGTPNPVVPNFLQTWLWTLVDAGLEGEKVLTETAPDTISSWLANALCFSEEKGFGMSEVTSLTTFQPISLSVNHPYAAVRGERLPVIVKVHNNLERCIQVKVTLDLSEKFKVHNSRQFRDPVCVCGGQPYTATYYITANAIGSLFVGTKATTVAGTCRETRDINPGYAGMSDQVQRKILVKAEGVEQTYTYASYLCSKGNVIDLRLFFKV</sequence>
<dbReference type="PANTHER" id="PTHR11412">
    <property type="entry name" value="MACROGLOBULIN / COMPLEMENT"/>
    <property type="match status" value="1"/>
</dbReference>
<dbReference type="SMART" id="SM01360">
    <property type="entry name" value="A2M"/>
    <property type="match status" value="1"/>
</dbReference>
<proteinExistence type="predicted"/>
<dbReference type="GO" id="GO:0004866">
    <property type="term" value="F:endopeptidase inhibitor activity"/>
    <property type="evidence" value="ECO:0007669"/>
    <property type="project" value="InterPro"/>
</dbReference>
<dbReference type="InterPro" id="IPR013783">
    <property type="entry name" value="Ig-like_fold"/>
</dbReference>
<protein>
    <submittedName>
        <fullName evidence="3">Alpha-2-macroglobulin-like protein</fullName>
    </submittedName>
</protein>
<accession>A0AAV3Z4D1</accession>
<organism evidence="3 4">
    <name type="scientific">Plakobranchus ocellatus</name>
    <dbReference type="NCBI Taxonomy" id="259542"/>
    <lineage>
        <taxon>Eukaryota</taxon>
        <taxon>Metazoa</taxon>
        <taxon>Spiralia</taxon>
        <taxon>Lophotrochozoa</taxon>
        <taxon>Mollusca</taxon>
        <taxon>Gastropoda</taxon>
        <taxon>Heterobranchia</taxon>
        <taxon>Euthyneura</taxon>
        <taxon>Panpulmonata</taxon>
        <taxon>Sacoglossa</taxon>
        <taxon>Placobranchoidea</taxon>
        <taxon>Plakobranchidae</taxon>
        <taxon>Plakobranchus</taxon>
    </lineage>
</organism>
<dbReference type="InterPro" id="IPR014756">
    <property type="entry name" value="Ig_E-set"/>
</dbReference>
<evidence type="ECO:0000259" key="2">
    <source>
        <dbReference type="SMART" id="SM01360"/>
    </source>
</evidence>
<dbReference type="Gene3D" id="2.20.130.20">
    <property type="match status" value="1"/>
</dbReference>
<name>A0AAV3Z4D1_9GAST</name>
<evidence type="ECO:0000256" key="1">
    <source>
        <dbReference type="SAM" id="SignalP"/>
    </source>
</evidence>
<dbReference type="EMBL" id="BLXT01001978">
    <property type="protein sequence ID" value="GFN89999.1"/>
    <property type="molecule type" value="Genomic_DNA"/>
</dbReference>
<feature type="signal peptide" evidence="1">
    <location>
        <begin position="1"/>
        <end position="20"/>
    </location>
</feature>
<reference evidence="3 4" key="1">
    <citation type="journal article" date="2021" name="Elife">
        <title>Chloroplast acquisition without the gene transfer in kleptoplastic sea slugs, Plakobranchus ocellatus.</title>
        <authorList>
            <person name="Maeda T."/>
            <person name="Takahashi S."/>
            <person name="Yoshida T."/>
            <person name="Shimamura S."/>
            <person name="Takaki Y."/>
            <person name="Nagai Y."/>
            <person name="Toyoda A."/>
            <person name="Suzuki Y."/>
            <person name="Arimoto A."/>
            <person name="Ishii H."/>
            <person name="Satoh N."/>
            <person name="Nishiyama T."/>
            <person name="Hasebe M."/>
            <person name="Maruyama T."/>
            <person name="Minagawa J."/>
            <person name="Obokata J."/>
            <person name="Shigenobu S."/>
        </authorList>
    </citation>
    <scope>NUCLEOTIDE SEQUENCE [LARGE SCALE GENOMIC DNA]</scope>
</reference>
<feature type="chain" id="PRO_5043708095" evidence="1">
    <location>
        <begin position="21"/>
        <end position="228"/>
    </location>
</feature>